<dbReference type="AlphaFoldDB" id="X1U2U4"/>
<sequence>MVRTYNVEITGIAPLLHHRFTGEKTRGTGKEYVPAEEAKKALYLNKEDIPYLPANHLEGCMINAAKNFKFKGRKTYMDFFKAAILVEPREIPFKKPENPLEYVIDEQPVVINRARVLAWRPRWDEWQFEFKIICLQPDRISDKTLKDILEYGGMFVGIGDFRPKFGRFEFTKFDVVED</sequence>
<gene>
    <name evidence="1" type="ORF">S12H4_37269</name>
</gene>
<name>X1U2U4_9ZZZZ</name>
<comment type="caution">
    <text evidence="1">The sequence shown here is derived from an EMBL/GenBank/DDBJ whole genome shotgun (WGS) entry which is preliminary data.</text>
</comment>
<accession>X1U2U4</accession>
<dbReference type="EMBL" id="BARW01022308">
    <property type="protein sequence ID" value="GAI97946.1"/>
    <property type="molecule type" value="Genomic_DNA"/>
</dbReference>
<protein>
    <submittedName>
        <fullName evidence="1">Uncharacterized protein</fullName>
    </submittedName>
</protein>
<reference evidence="1" key="1">
    <citation type="journal article" date="2014" name="Front. Microbiol.">
        <title>High frequency of phylogenetically diverse reductive dehalogenase-homologous genes in deep subseafloor sedimentary metagenomes.</title>
        <authorList>
            <person name="Kawai M."/>
            <person name="Futagami T."/>
            <person name="Toyoda A."/>
            <person name="Takaki Y."/>
            <person name="Nishi S."/>
            <person name="Hori S."/>
            <person name="Arai W."/>
            <person name="Tsubouchi T."/>
            <person name="Morono Y."/>
            <person name="Uchiyama I."/>
            <person name="Ito T."/>
            <person name="Fujiyama A."/>
            <person name="Inagaki F."/>
            <person name="Takami H."/>
        </authorList>
    </citation>
    <scope>NUCLEOTIDE SEQUENCE</scope>
    <source>
        <strain evidence="1">Expedition CK06-06</strain>
    </source>
</reference>
<organism evidence="1">
    <name type="scientific">marine sediment metagenome</name>
    <dbReference type="NCBI Taxonomy" id="412755"/>
    <lineage>
        <taxon>unclassified sequences</taxon>
        <taxon>metagenomes</taxon>
        <taxon>ecological metagenomes</taxon>
    </lineage>
</organism>
<evidence type="ECO:0000313" key="1">
    <source>
        <dbReference type="EMBL" id="GAI97946.1"/>
    </source>
</evidence>
<proteinExistence type="predicted"/>